<evidence type="ECO:0000256" key="1">
    <source>
        <dbReference type="SAM" id="MobiDB-lite"/>
    </source>
</evidence>
<dbReference type="Proteomes" id="UP001176961">
    <property type="component" value="Unassembled WGS sequence"/>
</dbReference>
<organism evidence="2 3">
    <name type="scientific">Cylicocyclus nassatus</name>
    <name type="common">Nematode worm</name>
    <dbReference type="NCBI Taxonomy" id="53992"/>
    <lineage>
        <taxon>Eukaryota</taxon>
        <taxon>Metazoa</taxon>
        <taxon>Ecdysozoa</taxon>
        <taxon>Nematoda</taxon>
        <taxon>Chromadorea</taxon>
        <taxon>Rhabditida</taxon>
        <taxon>Rhabditina</taxon>
        <taxon>Rhabditomorpha</taxon>
        <taxon>Strongyloidea</taxon>
        <taxon>Strongylidae</taxon>
        <taxon>Cylicocyclus</taxon>
    </lineage>
</organism>
<feature type="compositionally biased region" description="Polar residues" evidence="1">
    <location>
        <begin position="18"/>
        <end position="38"/>
    </location>
</feature>
<feature type="compositionally biased region" description="Low complexity" evidence="1">
    <location>
        <begin position="76"/>
        <end position="99"/>
    </location>
</feature>
<name>A0AA36HH80_CYLNA</name>
<sequence>MKASTVFIHSLFSEMWQNRGGNDSWQNRSANDSWNRSGNDSTLNNSSKSSDASTALSLTNPPMQRLRLDNSLWERSTSSGWNTSSNDSSGLFSSSNTTSEAPRGRATSTPIRGHDDARVSFGPGLSPIRSRSDESWRRTTYTESTRSSKSDESNVYHKRMRKH</sequence>
<comment type="caution">
    <text evidence="2">The sequence shown here is derived from an EMBL/GenBank/DDBJ whole genome shotgun (WGS) entry which is preliminary data.</text>
</comment>
<feature type="region of interest" description="Disordered" evidence="1">
    <location>
        <begin position="18"/>
        <end position="163"/>
    </location>
</feature>
<reference evidence="2" key="1">
    <citation type="submission" date="2023-07" db="EMBL/GenBank/DDBJ databases">
        <authorList>
            <consortium name="CYATHOMIX"/>
        </authorList>
    </citation>
    <scope>NUCLEOTIDE SEQUENCE</scope>
    <source>
        <strain evidence="2">N/A</strain>
    </source>
</reference>
<proteinExistence type="predicted"/>
<evidence type="ECO:0000313" key="2">
    <source>
        <dbReference type="EMBL" id="CAJ0610019.1"/>
    </source>
</evidence>
<dbReference type="EMBL" id="CATQJL010000326">
    <property type="protein sequence ID" value="CAJ0610019.1"/>
    <property type="molecule type" value="Genomic_DNA"/>
</dbReference>
<feature type="compositionally biased region" description="Basic and acidic residues" evidence="1">
    <location>
        <begin position="146"/>
        <end position="155"/>
    </location>
</feature>
<dbReference type="AlphaFoldDB" id="A0AA36HH80"/>
<evidence type="ECO:0000313" key="3">
    <source>
        <dbReference type="Proteomes" id="UP001176961"/>
    </source>
</evidence>
<protein>
    <submittedName>
        <fullName evidence="2">Uncharacterized protein</fullName>
    </submittedName>
</protein>
<accession>A0AA36HH80</accession>
<keyword evidence="3" id="KW-1185">Reference proteome</keyword>
<feature type="compositionally biased region" description="Low complexity" evidence="1">
    <location>
        <begin position="39"/>
        <end position="60"/>
    </location>
</feature>
<gene>
    <name evidence="2" type="ORF">CYNAS_LOCUS22002</name>
</gene>